<keyword evidence="5 8" id="KW-0694">RNA-binding</keyword>
<name>A0AAF3FJG1_9BILA</name>
<evidence type="ECO:0000256" key="4">
    <source>
        <dbReference type="ARBA" id="ARBA00022490"/>
    </source>
</evidence>
<dbReference type="Gene3D" id="3.30.720.10">
    <property type="entry name" value="Signal recognition particle alu RNA binding heterodimer, srp9/1"/>
    <property type="match status" value="1"/>
</dbReference>
<comment type="subunit">
    <text evidence="8">Heterodimer with SRP9; binds RNA as heterodimer. Component of a signal recognition particle (SRP) complex that consists of a 7SL RNA molecule of 300 nucleotides and six protein subunits: SRP72, SRP68, SRP54, SRP19, SRP14 and SRP9.</text>
</comment>
<accession>A0AAF3FJG1</accession>
<dbReference type="SUPFAM" id="SSF54762">
    <property type="entry name" value="Signal recognition particle alu RNA binding heterodimer, SRP9/14"/>
    <property type="match status" value="1"/>
</dbReference>
<evidence type="ECO:0000256" key="7">
    <source>
        <dbReference type="ARBA" id="ARBA00023274"/>
    </source>
</evidence>
<proteinExistence type="inferred from homology"/>
<evidence type="ECO:0000256" key="1">
    <source>
        <dbReference type="ARBA" id="ARBA00004496"/>
    </source>
</evidence>
<evidence type="ECO:0000256" key="5">
    <source>
        <dbReference type="ARBA" id="ARBA00022884"/>
    </source>
</evidence>
<evidence type="ECO:0000313" key="10">
    <source>
        <dbReference type="WBParaSite" id="MBELARI_LOCUS6274"/>
    </source>
</evidence>
<dbReference type="GO" id="GO:0030942">
    <property type="term" value="F:endoplasmic reticulum signal peptide binding"/>
    <property type="evidence" value="ECO:0007669"/>
    <property type="project" value="UniProtKB-UniRule"/>
</dbReference>
<comment type="subcellular location">
    <subcellularLocation>
        <location evidence="1 8">Cytoplasm</location>
    </subcellularLocation>
</comment>
<keyword evidence="9" id="KW-1185">Reference proteome</keyword>
<sequence length="105" mass="11931">MLLTNNQFISELGKLFMTSRMEGQSQSIRITIKPYDGRKKPVPKNGDFGDMNQVIFRARVGSKKISTAINQKEVNNFHAQYAACLARNMDGLQKAKKQETNKPLR</sequence>
<keyword evidence="7 8" id="KW-0687">Ribonucleoprotein</keyword>
<dbReference type="InterPro" id="IPR009018">
    <property type="entry name" value="Signal_recog_particle_SRP9/14"/>
</dbReference>
<dbReference type="WBParaSite" id="MBELARI_LOCUS6274">
    <property type="protein sequence ID" value="MBELARI_LOCUS6274"/>
    <property type="gene ID" value="MBELARI_LOCUS6274"/>
</dbReference>
<dbReference type="AlphaFoldDB" id="A0AAF3FJG1"/>
<dbReference type="GO" id="GO:0008312">
    <property type="term" value="F:7S RNA binding"/>
    <property type="evidence" value="ECO:0007669"/>
    <property type="project" value="UniProtKB-UniRule"/>
</dbReference>
<evidence type="ECO:0000256" key="2">
    <source>
        <dbReference type="ARBA" id="ARBA00010349"/>
    </source>
</evidence>
<comment type="similarity">
    <text evidence="2 8">Belongs to the SRP14 family.</text>
</comment>
<dbReference type="GO" id="GO:0006614">
    <property type="term" value="P:SRP-dependent cotranslational protein targeting to membrane"/>
    <property type="evidence" value="ECO:0007669"/>
    <property type="project" value="UniProtKB-UniRule"/>
</dbReference>
<evidence type="ECO:0000256" key="6">
    <source>
        <dbReference type="ARBA" id="ARBA00023135"/>
    </source>
</evidence>
<organism evidence="9 10">
    <name type="scientific">Mesorhabditis belari</name>
    <dbReference type="NCBI Taxonomy" id="2138241"/>
    <lineage>
        <taxon>Eukaryota</taxon>
        <taxon>Metazoa</taxon>
        <taxon>Ecdysozoa</taxon>
        <taxon>Nematoda</taxon>
        <taxon>Chromadorea</taxon>
        <taxon>Rhabditida</taxon>
        <taxon>Rhabditina</taxon>
        <taxon>Rhabditomorpha</taxon>
        <taxon>Rhabditoidea</taxon>
        <taxon>Rhabditidae</taxon>
        <taxon>Mesorhabditinae</taxon>
        <taxon>Mesorhabditis</taxon>
    </lineage>
</organism>
<keyword evidence="6 8" id="KW-0733">Signal recognition particle</keyword>
<evidence type="ECO:0000256" key="3">
    <source>
        <dbReference type="ARBA" id="ARBA00017926"/>
    </source>
</evidence>
<evidence type="ECO:0000313" key="9">
    <source>
        <dbReference type="Proteomes" id="UP000887575"/>
    </source>
</evidence>
<reference evidence="10" key="1">
    <citation type="submission" date="2024-02" db="UniProtKB">
        <authorList>
            <consortium name="WormBaseParasite"/>
        </authorList>
    </citation>
    <scope>IDENTIFICATION</scope>
</reference>
<evidence type="ECO:0000256" key="8">
    <source>
        <dbReference type="RuleBase" id="RU368100"/>
    </source>
</evidence>
<dbReference type="Proteomes" id="UP000887575">
    <property type="component" value="Unassembled WGS sequence"/>
</dbReference>
<comment type="function">
    <text evidence="8">Component of the signal recognition particle (SRP) complex, a ribonucleoprotein complex that mediates the cotranslational targeting of secretory and membrane proteins to the endoplasmic reticulum (ER). SRP9 together with SRP14 and the Alu portion of the SRP RNA, constitutes the elongation arrest domain of SRP. The complex of SRP9 and SRP14 is required for SRP RNA binding.</text>
</comment>
<dbReference type="InterPro" id="IPR003210">
    <property type="entry name" value="Signal_recog_particle_SRP14"/>
</dbReference>
<keyword evidence="4 8" id="KW-0963">Cytoplasm</keyword>
<dbReference type="GO" id="GO:0005786">
    <property type="term" value="C:signal recognition particle, endoplasmic reticulum targeting"/>
    <property type="evidence" value="ECO:0007669"/>
    <property type="project" value="UniProtKB-UniRule"/>
</dbReference>
<dbReference type="PANTHER" id="PTHR12013">
    <property type="entry name" value="SIGNAL RECOGNITION PARTICLE 14 KD PROTEIN"/>
    <property type="match status" value="1"/>
</dbReference>
<dbReference type="Pfam" id="PF02290">
    <property type="entry name" value="SRP14"/>
    <property type="match status" value="1"/>
</dbReference>
<protein>
    <recommendedName>
        <fullName evidence="3 8">Signal recognition particle 14 kDa protein</fullName>
        <shortName evidence="8">SRP14</shortName>
    </recommendedName>
</protein>